<evidence type="ECO:0008006" key="3">
    <source>
        <dbReference type="Google" id="ProtNLM"/>
    </source>
</evidence>
<proteinExistence type="predicted"/>
<evidence type="ECO:0000313" key="2">
    <source>
        <dbReference type="Proteomes" id="UP001280121"/>
    </source>
</evidence>
<gene>
    <name evidence="1" type="ORF">Ddye_029980</name>
</gene>
<feature type="non-terminal residue" evidence="1">
    <location>
        <position position="1"/>
    </location>
</feature>
<comment type="caution">
    <text evidence="1">The sequence shown here is derived from an EMBL/GenBank/DDBJ whole genome shotgun (WGS) entry which is preliminary data.</text>
</comment>
<evidence type="ECO:0000313" key="1">
    <source>
        <dbReference type="EMBL" id="KAK2635188.1"/>
    </source>
</evidence>
<protein>
    <recommendedName>
        <fullName evidence="3">Ubiquitin-like protease family profile domain-containing protein</fullName>
    </recommendedName>
</protein>
<dbReference type="SUPFAM" id="SSF54001">
    <property type="entry name" value="Cysteine proteinases"/>
    <property type="match status" value="1"/>
</dbReference>
<organism evidence="1 2">
    <name type="scientific">Dipteronia dyeriana</name>
    <dbReference type="NCBI Taxonomy" id="168575"/>
    <lineage>
        <taxon>Eukaryota</taxon>
        <taxon>Viridiplantae</taxon>
        <taxon>Streptophyta</taxon>
        <taxon>Embryophyta</taxon>
        <taxon>Tracheophyta</taxon>
        <taxon>Spermatophyta</taxon>
        <taxon>Magnoliopsida</taxon>
        <taxon>eudicotyledons</taxon>
        <taxon>Gunneridae</taxon>
        <taxon>Pentapetalae</taxon>
        <taxon>rosids</taxon>
        <taxon>malvids</taxon>
        <taxon>Sapindales</taxon>
        <taxon>Sapindaceae</taxon>
        <taxon>Hippocastanoideae</taxon>
        <taxon>Acereae</taxon>
        <taxon>Dipteronia</taxon>
    </lineage>
</organism>
<accession>A0AAD9TG51</accession>
<keyword evidence="2" id="KW-1185">Reference proteome</keyword>
<dbReference type="AlphaFoldDB" id="A0AAD9TG51"/>
<name>A0AAD9TG51_9ROSI</name>
<sequence length="90" mass="10562">FHWVLVAIDKATLTVYYLNSLINEVETSLNIIVPLAIQKYQANLGSQSARVMQWEVVNFNGKERYTQEEIDEVRLEWIKHIKPFIKLANE</sequence>
<dbReference type="EMBL" id="JANJYI010000009">
    <property type="protein sequence ID" value="KAK2635188.1"/>
    <property type="molecule type" value="Genomic_DNA"/>
</dbReference>
<dbReference type="InterPro" id="IPR038765">
    <property type="entry name" value="Papain-like_cys_pep_sf"/>
</dbReference>
<reference evidence="1" key="1">
    <citation type="journal article" date="2023" name="Plant J.">
        <title>Genome sequences and population genomics provide insights into the demographic history, inbreeding, and mutation load of two 'living fossil' tree species of Dipteronia.</title>
        <authorList>
            <person name="Feng Y."/>
            <person name="Comes H.P."/>
            <person name="Chen J."/>
            <person name="Zhu S."/>
            <person name="Lu R."/>
            <person name="Zhang X."/>
            <person name="Li P."/>
            <person name="Qiu J."/>
            <person name="Olsen K.M."/>
            <person name="Qiu Y."/>
        </authorList>
    </citation>
    <scope>NUCLEOTIDE SEQUENCE</scope>
    <source>
        <strain evidence="1">KIB01</strain>
    </source>
</reference>
<dbReference type="Proteomes" id="UP001280121">
    <property type="component" value="Unassembled WGS sequence"/>
</dbReference>